<evidence type="ECO:0000256" key="2">
    <source>
        <dbReference type="SAM" id="SignalP"/>
    </source>
</evidence>
<dbReference type="STRING" id="592050.SAMN05421875_102237"/>
<keyword evidence="2" id="KW-0732">Signal</keyword>
<sequence length="146" mass="15516">MNRCRFDPPSTSVRSPRNGRALAGALGTALLLAMAPATAQVPAGVGMVRNFPEAALRGHLTINGTSDATLNGRAIRMAPGMRLLSPQNTLVMAHTVVGQSFQVNYTIEPSTGMLLSAWILTKAEASQPRKGSDTVERNFRADSDPK</sequence>
<name>A0A1H3WHI1_9BURK</name>
<feature type="signal peptide" evidence="2">
    <location>
        <begin position="1"/>
        <end position="39"/>
    </location>
</feature>
<dbReference type="Proteomes" id="UP000199002">
    <property type="component" value="Unassembled WGS sequence"/>
</dbReference>
<gene>
    <name evidence="3" type="ORF">SAMN05421875_102237</name>
</gene>
<feature type="region of interest" description="Disordered" evidence="1">
    <location>
        <begin position="126"/>
        <end position="146"/>
    </location>
</feature>
<evidence type="ECO:0000313" key="3">
    <source>
        <dbReference type="EMBL" id="SDZ85688.1"/>
    </source>
</evidence>
<dbReference type="GeneID" id="34233962"/>
<dbReference type="RefSeq" id="WP_167544058.1">
    <property type="nucleotide sequence ID" value="NZ_CAXIQL010000054.1"/>
</dbReference>
<reference evidence="4" key="1">
    <citation type="submission" date="2016-10" db="EMBL/GenBank/DDBJ databases">
        <authorList>
            <person name="Varghese N."/>
            <person name="Submissions S."/>
        </authorList>
    </citation>
    <scope>NUCLEOTIDE SEQUENCE [LARGE SCALE GENOMIC DNA]</scope>
    <source>
        <strain evidence="4">DSM 25157</strain>
    </source>
</reference>
<evidence type="ECO:0008006" key="5">
    <source>
        <dbReference type="Google" id="ProtNLM"/>
    </source>
</evidence>
<accession>A0A1H3WHI1</accession>
<dbReference type="AlphaFoldDB" id="A0A1H3WHI1"/>
<feature type="compositionally biased region" description="Basic and acidic residues" evidence="1">
    <location>
        <begin position="130"/>
        <end position="146"/>
    </location>
</feature>
<organism evidence="3 4">
    <name type="scientific">Acidovorax soli</name>
    <dbReference type="NCBI Taxonomy" id="592050"/>
    <lineage>
        <taxon>Bacteria</taxon>
        <taxon>Pseudomonadati</taxon>
        <taxon>Pseudomonadota</taxon>
        <taxon>Betaproteobacteria</taxon>
        <taxon>Burkholderiales</taxon>
        <taxon>Comamonadaceae</taxon>
        <taxon>Acidovorax</taxon>
    </lineage>
</organism>
<evidence type="ECO:0000256" key="1">
    <source>
        <dbReference type="SAM" id="MobiDB-lite"/>
    </source>
</evidence>
<feature type="chain" id="PRO_5011782476" description="Copper binding protein CusF" evidence="2">
    <location>
        <begin position="40"/>
        <end position="146"/>
    </location>
</feature>
<keyword evidence="4" id="KW-1185">Reference proteome</keyword>
<protein>
    <recommendedName>
        <fullName evidence="5">Copper binding protein CusF</fullName>
    </recommendedName>
</protein>
<proteinExistence type="predicted"/>
<evidence type="ECO:0000313" key="4">
    <source>
        <dbReference type="Proteomes" id="UP000199002"/>
    </source>
</evidence>
<dbReference type="EMBL" id="FNQJ01000002">
    <property type="protein sequence ID" value="SDZ85688.1"/>
    <property type="molecule type" value="Genomic_DNA"/>
</dbReference>